<evidence type="ECO:0008006" key="5">
    <source>
        <dbReference type="Google" id="ProtNLM"/>
    </source>
</evidence>
<feature type="transmembrane region" description="Helical" evidence="2">
    <location>
        <begin position="60"/>
        <end position="78"/>
    </location>
</feature>
<keyword evidence="2" id="KW-0472">Membrane</keyword>
<name>A0A1Y0HXU7_CELCE</name>
<dbReference type="KEGG" id="cceu:CBR64_17470"/>
<accession>A0A1Y0HXU7</accession>
<evidence type="ECO:0000256" key="1">
    <source>
        <dbReference type="SAM" id="MobiDB-lite"/>
    </source>
</evidence>
<feature type="compositionally biased region" description="Low complexity" evidence="1">
    <location>
        <begin position="14"/>
        <end position="23"/>
    </location>
</feature>
<feature type="region of interest" description="Disordered" evidence="1">
    <location>
        <begin position="1"/>
        <end position="23"/>
    </location>
</feature>
<evidence type="ECO:0000313" key="4">
    <source>
        <dbReference type="Proteomes" id="UP000196228"/>
    </source>
</evidence>
<organism evidence="3 4">
    <name type="scientific">Cellulosimicrobium cellulans</name>
    <name type="common">Arthrobacter luteus</name>
    <dbReference type="NCBI Taxonomy" id="1710"/>
    <lineage>
        <taxon>Bacteria</taxon>
        <taxon>Bacillati</taxon>
        <taxon>Actinomycetota</taxon>
        <taxon>Actinomycetes</taxon>
        <taxon>Micrococcales</taxon>
        <taxon>Promicromonosporaceae</taxon>
        <taxon>Cellulosimicrobium</taxon>
    </lineage>
</organism>
<protein>
    <recommendedName>
        <fullName evidence="5">DUF3093 domain-containing protein</fullName>
    </recommendedName>
</protein>
<keyword evidence="2" id="KW-0812">Transmembrane</keyword>
<evidence type="ECO:0000256" key="2">
    <source>
        <dbReference type="SAM" id="Phobius"/>
    </source>
</evidence>
<evidence type="ECO:0000313" key="3">
    <source>
        <dbReference type="EMBL" id="ARU52961.1"/>
    </source>
</evidence>
<feature type="transmembrane region" description="Helical" evidence="2">
    <location>
        <begin position="32"/>
        <end position="53"/>
    </location>
</feature>
<reference evidence="3 4" key="1">
    <citation type="submission" date="2017-05" db="EMBL/GenBank/DDBJ databases">
        <authorList>
            <person name="Song R."/>
            <person name="Chenine A.L."/>
            <person name="Ruprecht R.M."/>
        </authorList>
    </citation>
    <scope>NUCLEOTIDE SEQUENCE [LARGE SCALE GENOMIC DNA]</scope>
    <source>
        <strain evidence="3 4">PSBB019</strain>
    </source>
</reference>
<proteinExistence type="predicted"/>
<dbReference type="Proteomes" id="UP000196228">
    <property type="component" value="Chromosome"/>
</dbReference>
<dbReference type="OrthoDB" id="3217020at2"/>
<dbReference type="InterPro" id="IPR021443">
    <property type="entry name" value="DUF3093"/>
</dbReference>
<keyword evidence="2" id="KW-1133">Transmembrane helix</keyword>
<dbReference type="Pfam" id="PF11292">
    <property type="entry name" value="DUF3093"/>
    <property type="match status" value="1"/>
</dbReference>
<dbReference type="EMBL" id="CP021383">
    <property type="protein sequence ID" value="ARU52961.1"/>
    <property type="molecule type" value="Genomic_DNA"/>
</dbReference>
<sequence length="172" mass="17764">MTDPADRSTPSSTPGAAGAPGPEGLAPYRERLVPGVGGWAAAVGFALVLGIALWPASHAIALGVGTLAAVAGIAGLWWTSPVVAVADGELRAGRAHIPVSLLGQVTTLDAEAMRVQLGPRLDARAYVCLRAWARTGVHVTLDDPQDPTPYWLVSTRHPQRLADALRAAARAS</sequence>
<dbReference type="AlphaFoldDB" id="A0A1Y0HXU7"/>
<gene>
    <name evidence="3" type="ORF">CBR64_17470</name>
</gene>
<dbReference type="RefSeq" id="WP_087471899.1">
    <property type="nucleotide sequence ID" value="NZ_CP021383.1"/>
</dbReference>